<sequence>MQYAPESKDTYRIILATNNTHKLKEFSNAFGKEIYTPQSLGIQDFNPTENGKTFEENALIKANALHVALKQQSQNNMIILADDSGLCVEALNGGPGVFSARFAHIINNNVTAGNSSDTENRQALKRELKKRGIWGSKAFFQCSIAYIIDYKQTEESIYQKSFLVKSGIASGICNGIVAIKELGSHGFGYDSMFYRDFEGTRKAELMKCNFLLEQESSDIYQHSSQDSKIKASKQQDFYDTHDITKKYSYSINHILESLQYSLASIPLEEKMKISHRGKAIAELKKILQL</sequence>
<keyword evidence="2" id="KW-0378">Hydrolase</keyword>
<comment type="similarity">
    <text evidence="1">Belongs to the HAM1 NTPase family.</text>
</comment>
<dbReference type="Pfam" id="PF01725">
    <property type="entry name" value="Ham1p_like"/>
    <property type="match status" value="1"/>
</dbReference>
<dbReference type="AlphaFoldDB" id="A0A3D8IJ57"/>
<dbReference type="Proteomes" id="UP000256379">
    <property type="component" value="Unassembled WGS sequence"/>
</dbReference>
<dbReference type="PANTHER" id="PTHR11067">
    <property type="entry name" value="INOSINE TRIPHOSPHATE PYROPHOSPHATASE/HAM1 PROTEIN"/>
    <property type="match status" value="1"/>
</dbReference>
<name>A0A3D8IJ57_9HELI</name>
<comment type="caution">
    <text evidence="4">The sequence shown here is derived from an EMBL/GenBank/DDBJ whole genome shotgun (WGS) entry which is preliminary data.</text>
</comment>
<dbReference type="GO" id="GO:0047429">
    <property type="term" value="F:nucleoside triphosphate diphosphatase activity"/>
    <property type="evidence" value="ECO:0007669"/>
    <property type="project" value="InterPro"/>
</dbReference>
<evidence type="ECO:0000313" key="4">
    <source>
        <dbReference type="EMBL" id="RDU64926.1"/>
    </source>
</evidence>
<evidence type="ECO:0000256" key="1">
    <source>
        <dbReference type="ARBA" id="ARBA00008023"/>
    </source>
</evidence>
<evidence type="ECO:0000256" key="3">
    <source>
        <dbReference type="ARBA" id="ARBA00023080"/>
    </source>
</evidence>
<evidence type="ECO:0000313" key="5">
    <source>
        <dbReference type="Proteomes" id="UP000256379"/>
    </source>
</evidence>
<keyword evidence="3" id="KW-0546">Nucleotide metabolism</keyword>
<dbReference type="CDD" id="cd00515">
    <property type="entry name" value="HAM1"/>
    <property type="match status" value="1"/>
</dbReference>
<protein>
    <submittedName>
        <fullName evidence="4">Non-canonical purine NTP pyrophosphatase</fullName>
    </submittedName>
</protein>
<organism evidence="4 5">
    <name type="scientific">Helicobacter didelphidarum</name>
    <dbReference type="NCBI Taxonomy" id="2040648"/>
    <lineage>
        <taxon>Bacteria</taxon>
        <taxon>Pseudomonadati</taxon>
        <taxon>Campylobacterota</taxon>
        <taxon>Epsilonproteobacteria</taxon>
        <taxon>Campylobacterales</taxon>
        <taxon>Helicobacteraceae</taxon>
        <taxon>Helicobacter</taxon>
    </lineage>
</organism>
<evidence type="ECO:0000256" key="2">
    <source>
        <dbReference type="ARBA" id="ARBA00022801"/>
    </source>
</evidence>
<dbReference type="Gene3D" id="3.90.950.10">
    <property type="match status" value="1"/>
</dbReference>
<keyword evidence="5" id="KW-1185">Reference proteome</keyword>
<proteinExistence type="inferred from homology"/>
<reference evidence="4 5" key="1">
    <citation type="submission" date="2018-04" db="EMBL/GenBank/DDBJ databases">
        <title>Novel Campyloabacter and Helicobacter Species and Strains.</title>
        <authorList>
            <person name="Mannion A.J."/>
            <person name="Shen Z."/>
            <person name="Fox J.G."/>
        </authorList>
    </citation>
    <scope>NUCLEOTIDE SEQUENCE [LARGE SCALE GENOMIC DNA]</scope>
    <source>
        <strain evidence="4 5">MIT 17-337</strain>
    </source>
</reference>
<dbReference type="GO" id="GO:0005829">
    <property type="term" value="C:cytosol"/>
    <property type="evidence" value="ECO:0007669"/>
    <property type="project" value="TreeGrafter"/>
</dbReference>
<dbReference type="PANTHER" id="PTHR11067:SF9">
    <property type="entry name" value="INOSINE TRIPHOSPHATE PYROPHOSPHATASE"/>
    <property type="match status" value="1"/>
</dbReference>
<dbReference type="GO" id="GO:0009117">
    <property type="term" value="P:nucleotide metabolic process"/>
    <property type="evidence" value="ECO:0007669"/>
    <property type="project" value="UniProtKB-KW"/>
</dbReference>
<dbReference type="InterPro" id="IPR029001">
    <property type="entry name" value="ITPase-like_fam"/>
</dbReference>
<dbReference type="InterPro" id="IPR002637">
    <property type="entry name" value="RdgB/HAM1"/>
</dbReference>
<dbReference type="SUPFAM" id="SSF52972">
    <property type="entry name" value="ITPase-like"/>
    <property type="match status" value="1"/>
</dbReference>
<dbReference type="RefSeq" id="WP_115543333.1">
    <property type="nucleotide sequence ID" value="NZ_NXLQ01000016.1"/>
</dbReference>
<accession>A0A3D8IJ57</accession>
<gene>
    <name evidence="4" type="ORF">CQA53_07150</name>
</gene>
<dbReference type="GO" id="GO:0009143">
    <property type="term" value="P:nucleoside triphosphate catabolic process"/>
    <property type="evidence" value="ECO:0007669"/>
    <property type="project" value="InterPro"/>
</dbReference>
<dbReference type="EMBL" id="NXLQ01000016">
    <property type="protein sequence ID" value="RDU64926.1"/>
    <property type="molecule type" value="Genomic_DNA"/>
</dbReference>
<dbReference type="OrthoDB" id="9807456at2"/>